<dbReference type="EMBL" id="VTWU01000002">
    <property type="protein sequence ID" value="KAA9338703.1"/>
    <property type="molecule type" value="Genomic_DNA"/>
</dbReference>
<keyword evidence="7 10" id="KW-0472">Membrane</keyword>
<gene>
    <name evidence="14" type="ORF">F0P96_07735</name>
</gene>
<dbReference type="Pfam" id="PF07715">
    <property type="entry name" value="Plug"/>
    <property type="match status" value="1"/>
</dbReference>
<dbReference type="PANTHER" id="PTHR30069:SF29">
    <property type="entry name" value="HEMOGLOBIN AND HEMOGLOBIN-HAPTOGLOBIN-BINDING PROTEIN 1-RELATED"/>
    <property type="match status" value="1"/>
</dbReference>
<evidence type="ECO:0000256" key="5">
    <source>
        <dbReference type="ARBA" id="ARBA00022729"/>
    </source>
</evidence>
<evidence type="ECO:0000256" key="1">
    <source>
        <dbReference type="ARBA" id="ARBA00004571"/>
    </source>
</evidence>
<dbReference type="InterPro" id="IPR012910">
    <property type="entry name" value="Plug_dom"/>
</dbReference>
<evidence type="ECO:0000256" key="11">
    <source>
        <dbReference type="RuleBase" id="RU003357"/>
    </source>
</evidence>
<evidence type="ECO:0000313" key="14">
    <source>
        <dbReference type="EMBL" id="KAA9338703.1"/>
    </source>
</evidence>
<evidence type="ECO:0000259" key="12">
    <source>
        <dbReference type="Pfam" id="PF00593"/>
    </source>
</evidence>
<dbReference type="GO" id="GO:0015344">
    <property type="term" value="F:siderophore uptake transmembrane transporter activity"/>
    <property type="evidence" value="ECO:0007669"/>
    <property type="project" value="TreeGrafter"/>
</dbReference>
<dbReference type="Gene3D" id="2.40.170.20">
    <property type="entry name" value="TonB-dependent receptor, beta-barrel domain"/>
    <property type="match status" value="1"/>
</dbReference>
<keyword evidence="4 10" id="KW-0812">Transmembrane</keyword>
<evidence type="ECO:0000256" key="4">
    <source>
        <dbReference type="ARBA" id="ARBA00022692"/>
    </source>
</evidence>
<evidence type="ECO:0000256" key="10">
    <source>
        <dbReference type="PROSITE-ProRule" id="PRU01360"/>
    </source>
</evidence>
<proteinExistence type="inferred from homology"/>
<keyword evidence="9 10" id="KW-0998">Cell outer membrane</keyword>
<evidence type="ECO:0000256" key="9">
    <source>
        <dbReference type="ARBA" id="ARBA00023237"/>
    </source>
</evidence>
<keyword evidence="6 11" id="KW-0798">TonB box</keyword>
<sequence>MNHLGRWQCLPKARLPDSDSALRWAVEGHRRVLDRIFRLPKNLVRMHYAFSRRSLRRLGLLFGSAVLACPLAQVQAQSVTDTARHVLPTVQVQAARPAKYAAGSRFTSLDSTALAAYQGGTVADVLSARTPLHLKTYGPGQLASISIRGTSARHTAVLWHGFALNFPTLGEADMALLPVAGVSRIDVQHGPAASLYGSGAVGGAVVLGEQTAPAGTRLGGMAEVGSFGTRTLSVSGSQRDGRVSIRTGFMVRDARNDFTYTSREFAGVLRRRQQNAALQQSSFQQDLTVQVGRRGELSAAAWLTDANRQIQPSMGAANNHARERDQSARVVLGYRQRGLRSETVVRVAWFGDLLDYQNDDLATSHSRSAVRQAHLEHTLRWRSNVSLRLGAEAQDFVARVDGYRRSVQEQRYAGFALLRYDPTPRLRLTLNARQAALPGRQPPLTPTLGAEWEVWRTNQQQLWLKASTARSYRAPTLNERYWRPGGNPNLIPETSVGGESGLHYEATTSSQLRLQADLTAYGLVVDDWVQWIPDANGVYSPRNLRQVRTQGLEASSQLQWQLGGYALRAGAGYAFTQARKISGYPTDADPIGVQLPYVPLHAATLHTDHEWRGWLLTASGTFTGFRYTSASATEYLPSYRLLNGSVGRRFAVGRWQLTALLQGYNLGNADYQNYDARAMPGRSGTLSLRANWH</sequence>
<dbReference type="InterPro" id="IPR036942">
    <property type="entry name" value="Beta-barrel_TonB_sf"/>
</dbReference>
<dbReference type="SUPFAM" id="SSF56935">
    <property type="entry name" value="Porins"/>
    <property type="match status" value="1"/>
</dbReference>
<dbReference type="GO" id="GO:0009279">
    <property type="term" value="C:cell outer membrane"/>
    <property type="evidence" value="ECO:0007669"/>
    <property type="project" value="UniProtKB-SubCell"/>
</dbReference>
<comment type="caution">
    <text evidence="14">The sequence shown here is derived from an EMBL/GenBank/DDBJ whole genome shotgun (WGS) entry which is preliminary data.</text>
</comment>
<organism evidence="14 15">
    <name type="scientific">Hymenobacter busanensis</name>
    <dbReference type="NCBI Taxonomy" id="2607656"/>
    <lineage>
        <taxon>Bacteria</taxon>
        <taxon>Pseudomonadati</taxon>
        <taxon>Bacteroidota</taxon>
        <taxon>Cytophagia</taxon>
        <taxon>Cytophagales</taxon>
        <taxon>Hymenobacteraceae</taxon>
        <taxon>Hymenobacter</taxon>
    </lineage>
</organism>
<keyword evidence="8 14" id="KW-0675">Receptor</keyword>
<protein>
    <submittedName>
        <fullName evidence="14">TonB-dependent receptor plug domain-containing protein</fullName>
    </submittedName>
</protein>
<comment type="subcellular location">
    <subcellularLocation>
        <location evidence="1 10">Cell outer membrane</location>
        <topology evidence="1 10">Multi-pass membrane protein</topology>
    </subcellularLocation>
</comment>
<evidence type="ECO:0000256" key="7">
    <source>
        <dbReference type="ARBA" id="ARBA00023136"/>
    </source>
</evidence>
<dbReference type="InterPro" id="IPR039426">
    <property type="entry name" value="TonB-dep_rcpt-like"/>
</dbReference>
<dbReference type="InterPro" id="IPR037066">
    <property type="entry name" value="Plug_dom_sf"/>
</dbReference>
<evidence type="ECO:0000313" key="15">
    <source>
        <dbReference type="Proteomes" id="UP000326380"/>
    </source>
</evidence>
<evidence type="ECO:0000256" key="8">
    <source>
        <dbReference type="ARBA" id="ARBA00023170"/>
    </source>
</evidence>
<feature type="domain" description="TonB-dependent receptor-like beta-barrel" evidence="12">
    <location>
        <begin position="272"/>
        <end position="666"/>
    </location>
</feature>
<dbReference type="AlphaFoldDB" id="A0AA88FK40"/>
<evidence type="ECO:0000259" key="13">
    <source>
        <dbReference type="Pfam" id="PF07715"/>
    </source>
</evidence>
<keyword evidence="5" id="KW-0732">Signal</keyword>
<dbReference type="Gene3D" id="2.170.130.10">
    <property type="entry name" value="TonB-dependent receptor, plug domain"/>
    <property type="match status" value="1"/>
</dbReference>
<dbReference type="PANTHER" id="PTHR30069">
    <property type="entry name" value="TONB-DEPENDENT OUTER MEMBRANE RECEPTOR"/>
    <property type="match status" value="1"/>
</dbReference>
<evidence type="ECO:0000256" key="2">
    <source>
        <dbReference type="ARBA" id="ARBA00022448"/>
    </source>
</evidence>
<dbReference type="Pfam" id="PF00593">
    <property type="entry name" value="TonB_dep_Rec_b-barrel"/>
    <property type="match status" value="1"/>
</dbReference>
<reference evidence="14 15" key="1">
    <citation type="submission" date="2019-09" db="EMBL/GenBank/DDBJ databases">
        <title>Genome sequence of Hymenobacter sp. M3.</title>
        <authorList>
            <person name="Srinivasan S."/>
        </authorList>
    </citation>
    <scope>NUCLEOTIDE SEQUENCE [LARGE SCALE GENOMIC DNA]</scope>
    <source>
        <strain evidence="14 15">M3</strain>
    </source>
</reference>
<dbReference type="InterPro" id="IPR000531">
    <property type="entry name" value="Beta-barrel_TonB"/>
</dbReference>
<dbReference type="GO" id="GO:0044718">
    <property type="term" value="P:siderophore transmembrane transport"/>
    <property type="evidence" value="ECO:0007669"/>
    <property type="project" value="TreeGrafter"/>
</dbReference>
<name>A0AA88FK40_9BACT</name>
<keyword evidence="2 10" id="KW-0813">Transport</keyword>
<keyword evidence="3 10" id="KW-1134">Transmembrane beta strand</keyword>
<evidence type="ECO:0000256" key="3">
    <source>
        <dbReference type="ARBA" id="ARBA00022452"/>
    </source>
</evidence>
<dbReference type="PROSITE" id="PS52016">
    <property type="entry name" value="TONB_DEPENDENT_REC_3"/>
    <property type="match status" value="1"/>
</dbReference>
<comment type="similarity">
    <text evidence="10 11">Belongs to the TonB-dependent receptor family.</text>
</comment>
<feature type="domain" description="TonB-dependent receptor plug" evidence="13">
    <location>
        <begin position="105"/>
        <end position="204"/>
    </location>
</feature>
<keyword evidence="15" id="KW-1185">Reference proteome</keyword>
<accession>A0AA88FK40</accession>
<dbReference type="Proteomes" id="UP000326380">
    <property type="component" value="Unassembled WGS sequence"/>
</dbReference>
<evidence type="ECO:0000256" key="6">
    <source>
        <dbReference type="ARBA" id="ARBA00023077"/>
    </source>
</evidence>